<dbReference type="EMBL" id="CP009508">
    <property type="protein sequence ID" value="AKB35776.1"/>
    <property type="molecule type" value="Genomic_DNA"/>
</dbReference>
<accession>A0A0E3LCM4</accession>
<dbReference type="HOGENOM" id="CLU_2678993_0_0_2"/>
<sequence length="74" mass="8688">MLILLFTADKMYESCKQENFVQIEDLIANKVNCSDSDENPPILLYFKLECLITNYKLLSQIRENDYDIEARIPP</sequence>
<protein>
    <submittedName>
        <fullName evidence="1">Uncharacterized protein</fullName>
    </submittedName>
</protein>
<dbReference type="STRING" id="1434118.MSSAC_1186"/>
<organism evidence="1 2">
    <name type="scientific">Methanosarcina siciliae C2J</name>
    <dbReference type="NCBI Taxonomy" id="1434118"/>
    <lineage>
        <taxon>Archaea</taxon>
        <taxon>Methanobacteriati</taxon>
        <taxon>Methanobacteriota</taxon>
        <taxon>Stenosarchaea group</taxon>
        <taxon>Methanomicrobia</taxon>
        <taxon>Methanosarcinales</taxon>
        <taxon>Methanosarcinaceae</taxon>
        <taxon>Methanosarcina</taxon>
    </lineage>
</organism>
<evidence type="ECO:0000313" key="1">
    <source>
        <dbReference type="EMBL" id="AKB35776.1"/>
    </source>
</evidence>
<reference evidence="1 2" key="1">
    <citation type="submission" date="2014-07" db="EMBL/GenBank/DDBJ databases">
        <title>Methanogenic archaea and the global carbon cycle.</title>
        <authorList>
            <person name="Henriksen J.R."/>
            <person name="Luke J."/>
            <person name="Reinhart S."/>
            <person name="Benedict M.N."/>
            <person name="Youngblut N.D."/>
            <person name="Metcalf M.E."/>
            <person name="Whitaker R.J."/>
            <person name="Metcalf W.W."/>
        </authorList>
    </citation>
    <scope>NUCLEOTIDE SEQUENCE [LARGE SCALE GENOMIC DNA]</scope>
    <source>
        <strain evidence="1 2">C2J</strain>
    </source>
</reference>
<dbReference type="KEGG" id="msj:MSSAC_1186"/>
<dbReference type="AlphaFoldDB" id="A0A0E3LCM4"/>
<name>A0A0E3LCM4_9EURY</name>
<dbReference type="PATRIC" id="fig|1434118.4.peg.1513"/>
<proteinExistence type="predicted"/>
<dbReference type="Proteomes" id="UP000033123">
    <property type="component" value="Chromosome"/>
</dbReference>
<gene>
    <name evidence="1" type="ORF">MSSAC_1186</name>
</gene>
<evidence type="ECO:0000313" key="2">
    <source>
        <dbReference type="Proteomes" id="UP000033123"/>
    </source>
</evidence>